<name>A0A6N2SC44_9FIRM</name>
<proteinExistence type="predicted"/>
<dbReference type="EMBL" id="CACRST010000010">
    <property type="protein sequence ID" value="VYS90917.1"/>
    <property type="molecule type" value="Genomic_DNA"/>
</dbReference>
<sequence length="85" mass="10274">MEKRSDRTYQIILRFDKNSESDMQVYEMLQKRDKRKYPRYADFFCDAVLGWHIQESAERPATCQDIRELLEEYLGRNNPVNIPGR</sequence>
<reference evidence="1" key="1">
    <citation type="submission" date="2019-11" db="EMBL/GenBank/DDBJ databases">
        <authorList>
            <person name="Feng L."/>
        </authorList>
    </citation>
    <scope>NUCLEOTIDE SEQUENCE</scope>
    <source>
        <strain evidence="1">BgluceraseaLFYP119</strain>
    </source>
</reference>
<organism evidence="1">
    <name type="scientific">Blautia glucerasea</name>
    <dbReference type="NCBI Taxonomy" id="536633"/>
    <lineage>
        <taxon>Bacteria</taxon>
        <taxon>Bacillati</taxon>
        <taxon>Bacillota</taxon>
        <taxon>Clostridia</taxon>
        <taxon>Lachnospirales</taxon>
        <taxon>Lachnospiraceae</taxon>
        <taxon>Blautia</taxon>
    </lineage>
</organism>
<dbReference type="AlphaFoldDB" id="A0A6N2SC44"/>
<evidence type="ECO:0000313" key="1">
    <source>
        <dbReference type="EMBL" id="VYS90917.1"/>
    </source>
</evidence>
<accession>A0A6N2SC44</accession>
<gene>
    <name evidence="1" type="ORF">BGLFYP119_01068</name>
</gene>
<protein>
    <submittedName>
        <fullName evidence="1">Uncharacterized protein</fullName>
    </submittedName>
</protein>
<dbReference type="RefSeq" id="WP_156353420.1">
    <property type="nucleotide sequence ID" value="NZ_CACRST010000010.1"/>
</dbReference>